<comment type="caution">
    <text evidence="2">The sequence shown here is derived from an EMBL/GenBank/DDBJ whole genome shotgun (WGS) entry which is preliminary data.</text>
</comment>
<dbReference type="EMBL" id="JAGETX010000002">
    <property type="protein sequence ID" value="MBO3270191.1"/>
    <property type="molecule type" value="Genomic_DNA"/>
</dbReference>
<dbReference type="NCBIfam" id="TIGR04183">
    <property type="entry name" value="Por_Secre_tail"/>
    <property type="match status" value="1"/>
</dbReference>
<accession>A0ABS3T950</accession>
<dbReference type="Proteomes" id="UP000670527">
    <property type="component" value="Unassembled WGS sequence"/>
</dbReference>
<evidence type="ECO:0000313" key="2">
    <source>
        <dbReference type="EMBL" id="MBO3270191.1"/>
    </source>
</evidence>
<proteinExistence type="predicted"/>
<name>A0ABS3T950_9BACT</name>
<evidence type="ECO:0000259" key="1">
    <source>
        <dbReference type="Pfam" id="PF18962"/>
    </source>
</evidence>
<reference evidence="2 3" key="1">
    <citation type="submission" date="2021-03" db="EMBL/GenBank/DDBJ databases">
        <authorList>
            <person name="Kim M.K."/>
        </authorList>
    </citation>
    <scope>NUCLEOTIDE SEQUENCE [LARGE SCALE GENOMIC DNA]</scope>
    <source>
        <strain evidence="2 3">BT507</strain>
    </source>
</reference>
<dbReference type="Gene3D" id="2.60.40.10">
    <property type="entry name" value="Immunoglobulins"/>
    <property type="match status" value="1"/>
</dbReference>
<gene>
    <name evidence="2" type="ORF">J4D97_05970</name>
</gene>
<sequence>MQGQTPTTYTYTVTESTRNNSFPLGNNETLCIPAGITFTGSVNWNGTKCAVYNNGVWSTGNSINFGKNGALYTSATSQTIVGNLNLTDGVVVSNKGTLKAGVNWNGNGATITTSGKWTCPGSIPVGQAGTLTVERTGSISCQDLNLNTTGGNVYNWGQLSFTNCQTAEGTTFRNYSSCILKGHTNNSGKIYNEGYWKCLNYNNNKTTNNCGTIEVDNTCHNNGVALLLNSGKLAVHELINDGEVQGPTDGKSVGKVIVDKLSGYQLCRQNGSGKFAVVGRLDLSRCEQGLFNILLSLIIGDRGWDALAGVLGSNYSYNTNLQTGGCVDQVLPVELTSFTAQVRGNAVLLAWSTASEKNNDHFVVERSTDGYTFQSLATVQGAGTTAAPTRYTSTDARPLTGRSYYRLKQVDLDGSTNYAPIISVQVADAPTTTATTLTAYPNPATDCLTLDLRNLTAGSTRAQLRNLAGQLVLEQAVTDGSMPQLRLEALPAGMYLLQVQTANATLAQRIVKR</sequence>
<protein>
    <submittedName>
        <fullName evidence="2">T9SS type A sorting domain-containing protein</fullName>
    </submittedName>
</protein>
<feature type="domain" description="Secretion system C-terminal sorting" evidence="1">
    <location>
        <begin position="440"/>
        <end position="510"/>
    </location>
</feature>
<dbReference type="RefSeq" id="WP_208306783.1">
    <property type="nucleotide sequence ID" value="NZ_JAGETX010000002.1"/>
</dbReference>
<organism evidence="2 3">
    <name type="scientific">Hymenobacter defluvii</name>
    <dbReference type="NCBI Taxonomy" id="2054411"/>
    <lineage>
        <taxon>Bacteria</taxon>
        <taxon>Pseudomonadati</taxon>
        <taxon>Bacteroidota</taxon>
        <taxon>Cytophagia</taxon>
        <taxon>Cytophagales</taxon>
        <taxon>Hymenobacteraceae</taxon>
        <taxon>Hymenobacter</taxon>
    </lineage>
</organism>
<dbReference type="Pfam" id="PF18962">
    <property type="entry name" value="Por_Secre_tail"/>
    <property type="match status" value="1"/>
</dbReference>
<evidence type="ECO:0000313" key="3">
    <source>
        <dbReference type="Proteomes" id="UP000670527"/>
    </source>
</evidence>
<keyword evidence="3" id="KW-1185">Reference proteome</keyword>
<dbReference type="InterPro" id="IPR026444">
    <property type="entry name" value="Secre_tail"/>
</dbReference>
<dbReference type="InterPro" id="IPR013783">
    <property type="entry name" value="Ig-like_fold"/>
</dbReference>